<dbReference type="PROSITE" id="PS51747">
    <property type="entry name" value="CYT_DCMP_DEAMINASES_2"/>
    <property type="match status" value="1"/>
</dbReference>
<dbReference type="InterPro" id="IPR006262">
    <property type="entry name" value="Cyt_deam_tetra"/>
</dbReference>
<name>K1TZC9_9ZZZZ</name>
<dbReference type="GO" id="GO:0004126">
    <property type="term" value="F:cytidine deaminase activity"/>
    <property type="evidence" value="ECO:0007669"/>
    <property type="project" value="UniProtKB-EC"/>
</dbReference>
<dbReference type="SUPFAM" id="SSF53927">
    <property type="entry name" value="Cytidine deaminase-like"/>
    <property type="match status" value="1"/>
</dbReference>
<comment type="cofactor">
    <cofactor evidence="1">
        <name>Zn(2+)</name>
        <dbReference type="ChEBI" id="CHEBI:29105"/>
    </cofactor>
</comment>
<dbReference type="PROSITE" id="PS00903">
    <property type="entry name" value="CYT_DCMP_DEAMINASES_1"/>
    <property type="match status" value="1"/>
</dbReference>
<dbReference type="InterPro" id="IPR002125">
    <property type="entry name" value="CMP_dCMP_dom"/>
</dbReference>
<keyword evidence="6 11" id="KW-0378">Hydrolase</keyword>
<protein>
    <recommendedName>
        <fullName evidence="4">cytidine deaminase</fullName>
        <ecNumber evidence="4">3.5.4.5</ecNumber>
    </recommendedName>
    <alternativeName>
        <fullName evidence="8">Cytidine aminohydrolase</fullName>
    </alternativeName>
</protein>
<comment type="caution">
    <text evidence="11">The sequence shown here is derived from an EMBL/GenBank/DDBJ whole genome shotgun (WGS) entry which is preliminary data.</text>
</comment>
<dbReference type="EMBL" id="AJWZ01004730">
    <property type="protein sequence ID" value="EKC64606.1"/>
    <property type="molecule type" value="Genomic_DNA"/>
</dbReference>
<evidence type="ECO:0000259" key="10">
    <source>
        <dbReference type="PROSITE" id="PS51747"/>
    </source>
</evidence>
<evidence type="ECO:0000256" key="5">
    <source>
        <dbReference type="ARBA" id="ARBA00022723"/>
    </source>
</evidence>
<dbReference type="PANTHER" id="PTHR11644">
    <property type="entry name" value="CYTIDINE DEAMINASE"/>
    <property type="match status" value="1"/>
</dbReference>
<dbReference type="NCBIfam" id="NF004064">
    <property type="entry name" value="PRK05578.1"/>
    <property type="match status" value="1"/>
</dbReference>
<dbReference type="InterPro" id="IPR016192">
    <property type="entry name" value="APOBEC/CMP_deaminase_Zn-bd"/>
</dbReference>
<dbReference type="InterPro" id="IPR050202">
    <property type="entry name" value="Cyt/Deoxycyt_deaminase"/>
</dbReference>
<evidence type="ECO:0000256" key="3">
    <source>
        <dbReference type="ARBA" id="ARBA00006576"/>
    </source>
</evidence>
<dbReference type="NCBIfam" id="TIGR01354">
    <property type="entry name" value="cyt_deam_tetra"/>
    <property type="match status" value="1"/>
</dbReference>
<evidence type="ECO:0000256" key="7">
    <source>
        <dbReference type="ARBA" id="ARBA00022833"/>
    </source>
</evidence>
<accession>K1TZC9</accession>
<sequence length="128" mass="14212">MKDKLLKLLNNSYSPYSNFPVASIVVMNDGVEFSGINVEDASYRAGACAERVAIFSALSAGYKKGDFKEINVMVSSGEIGMPCFVCRQMIIELFSKDAIIRAYATDGRYVEHTVEELCPYPFDSEDLK</sequence>
<reference evidence="11" key="1">
    <citation type="journal article" date="2013" name="Environ. Microbiol.">
        <title>Microbiota from the distal guts of lean and obese adolescents exhibit partial functional redundancy besides clear differences in community structure.</title>
        <authorList>
            <person name="Ferrer M."/>
            <person name="Ruiz A."/>
            <person name="Lanza F."/>
            <person name="Haange S.B."/>
            <person name="Oberbach A."/>
            <person name="Till H."/>
            <person name="Bargiela R."/>
            <person name="Campoy C."/>
            <person name="Segura M.T."/>
            <person name="Richter M."/>
            <person name="von Bergen M."/>
            <person name="Seifert J."/>
            <person name="Suarez A."/>
        </authorList>
    </citation>
    <scope>NUCLEOTIDE SEQUENCE</scope>
</reference>
<evidence type="ECO:0000256" key="6">
    <source>
        <dbReference type="ARBA" id="ARBA00022801"/>
    </source>
</evidence>
<comment type="function">
    <text evidence="2">This enzyme scavenges exogenous and endogenous cytidine and 2'-deoxycytidine for UMP synthesis.</text>
</comment>
<evidence type="ECO:0000256" key="2">
    <source>
        <dbReference type="ARBA" id="ARBA00003949"/>
    </source>
</evidence>
<feature type="domain" description="CMP/dCMP-type deaminase" evidence="10">
    <location>
        <begin position="1"/>
        <end position="125"/>
    </location>
</feature>
<keyword evidence="5" id="KW-0479">Metal-binding</keyword>
<evidence type="ECO:0000256" key="1">
    <source>
        <dbReference type="ARBA" id="ARBA00001947"/>
    </source>
</evidence>
<dbReference type="AlphaFoldDB" id="K1TZC9"/>
<dbReference type="EC" id="3.5.4.5" evidence="4"/>
<dbReference type="GO" id="GO:0042802">
    <property type="term" value="F:identical protein binding"/>
    <property type="evidence" value="ECO:0007669"/>
    <property type="project" value="UniProtKB-ARBA"/>
</dbReference>
<dbReference type="Gene3D" id="3.40.140.10">
    <property type="entry name" value="Cytidine Deaminase, domain 2"/>
    <property type="match status" value="1"/>
</dbReference>
<evidence type="ECO:0000256" key="8">
    <source>
        <dbReference type="ARBA" id="ARBA00032005"/>
    </source>
</evidence>
<comment type="similarity">
    <text evidence="3">Belongs to the cytidine and deoxycytidylate deaminase family.</text>
</comment>
<dbReference type="CDD" id="cd01283">
    <property type="entry name" value="cytidine_deaminase"/>
    <property type="match status" value="1"/>
</dbReference>
<dbReference type="GO" id="GO:0072527">
    <property type="term" value="P:pyrimidine-containing compound metabolic process"/>
    <property type="evidence" value="ECO:0007669"/>
    <property type="project" value="UniProtKB-ARBA"/>
</dbReference>
<gene>
    <name evidence="11" type="ORF">OBE_06890</name>
</gene>
<dbReference type="GO" id="GO:0055086">
    <property type="term" value="P:nucleobase-containing small molecule metabolic process"/>
    <property type="evidence" value="ECO:0007669"/>
    <property type="project" value="UniProtKB-ARBA"/>
</dbReference>
<evidence type="ECO:0000256" key="9">
    <source>
        <dbReference type="ARBA" id="ARBA00049558"/>
    </source>
</evidence>
<evidence type="ECO:0000256" key="4">
    <source>
        <dbReference type="ARBA" id="ARBA00012783"/>
    </source>
</evidence>
<keyword evidence="7" id="KW-0862">Zinc</keyword>
<comment type="catalytic activity">
    <reaction evidence="9">
        <text>cytidine + H2O + H(+) = uridine + NH4(+)</text>
        <dbReference type="Rhea" id="RHEA:16069"/>
        <dbReference type="ChEBI" id="CHEBI:15377"/>
        <dbReference type="ChEBI" id="CHEBI:15378"/>
        <dbReference type="ChEBI" id="CHEBI:16704"/>
        <dbReference type="ChEBI" id="CHEBI:17562"/>
        <dbReference type="ChEBI" id="CHEBI:28938"/>
        <dbReference type="EC" id="3.5.4.5"/>
    </reaction>
</comment>
<organism evidence="11">
    <name type="scientific">human gut metagenome</name>
    <dbReference type="NCBI Taxonomy" id="408170"/>
    <lineage>
        <taxon>unclassified sequences</taxon>
        <taxon>metagenomes</taxon>
        <taxon>organismal metagenomes</taxon>
    </lineage>
</organism>
<dbReference type="GO" id="GO:0008270">
    <property type="term" value="F:zinc ion binding"/>
    <property type="evidence" value="ECO:0007669"/>
    <property type="project" value="InterPro"/>
</dbReference>
<dbReference type="Pfam" id="PF00383">
    <property type="entry name" value="dCMP_cyt_deam_1"/>
    <property type="match status" value="1"/>
</dbReference>
<dbReference type="PANTHER" id="PTHR11644:SF2">
    <property type="entry name" value="CYTIDINE DEAMINASE"/>
    <property type="match status" value="1"/>
</dbReference>
<dbReference type="GO" id="GO:0005829">
    <property type="term" value="C:cytosol"/>
    <property type="evidence" value="ECO:0007669"/>
    <property type="project" value="TreeGrafter"/>
</dbReference>
<proteinExistence type="inferred from homology"/>
<evidence type="ECO:0000313" key="11">
    <source>
        <dbReference type="EMBL" id="EKC64606.1"/>
    </source>
</evidence>
<dbReference type="InterPro" id="IPR016193">
    <property type="entry name" value="Cytidine_deaminase-like"/>
</dbReference>